<keyword evidence="8" id="KW-0460">Magnesium</keyword>
<proteinExistence type="inferred from homology"/>
<dbReference type="KEGG" id="asau:88173287"/>
<keyword evidence="11" id="KW-1185">Reference proteome</keyword>
<dbReference type="Pfam" id="PF02696">
    <property type="entry name" value="SelO"/>
    <property type="match status" value="1"/>
</dbReference>
<dbReference type="RefSeq" id="XP_062877306.1">
    <property type="nucleotide sequence ID" value="XM_063021236.1"/>
</dbReference>
<reference evidence="10 11" key="1">
    <citation type="submission" date="2023-10" db="EMBL/GenBank/DDBJ databases">
        <title>Draft Genome Sequence of Candida saopaulonensis from a very Premature Infant with Sepsis.</title>
        <authorList>
            <person name="Ning Y."/>
            <person name="Dai R."/>
            <person name="Xiao M."/>
            <person name="Xu Y."/>
            <person name="Yan Q."/>
            <person name="Zhang L."/>
        </authorList>
    </citation>
    <scope>NUCLEOTIDE SEQUENCE [LARGE SCALE GENOMIC DNA]</scope>
    <source>
        <strain evidence="10 11">19XY460</strain>
    </source>
</reference>
<evidence type="ECO:0000313" key="10">
    <source>
        <dbReference type="EMBL" id="WPK24923.1"/>
    </source>
</evidence>
<dbReference type="Proteomes" id="UP001338582">
    <property type="component" value="Chromosome 3"/>
</dbReference>
<dbReference type="PANTHER" id="PTHR32057">
    <property type="entry name" value="PROTEIN ADENYLYLTRANSFERASE SELO, MITOCHONDRIAL"/>
    <property type="match status" value="1"/>
</dbReference>
<keyword evidence="6" id="KW-0547">Nucleotide-binding</keyword>
<keyword evidence="7" id="KW-0067">ATP-binding</keyword>
<dbReference type="GO" id="GO:0005524">
    <property type="term" value="F:ATP binding"/>
    <property type="evidence" value="ECO:0007669"/>
    <property type="project" value="UniProtKB-KW"/>
</dbReference>
<protein>
    <recommendedName>
        <fullName evidence="9">Selenoprotein O</fullName>
    </recommendedName>
</protein>
<dbReference type="GO" id="GO:0070733">
    <property type="term" value="F:AMPylase activity"/>
    <property type="evidence" value="ECO:0007669"/>
    <property type="project" value="TreeGrafter"/>
</dbReference>
<evidence type="ECO:0000256" key="3">
    <source>
        <dbReference type="ARBA" id="ARBA00022679"/>
    </source>
</evidence>
<evidence type="ECO:0000256" key="7">
    <source>
        <dbReference type="ARBA" id="ARBA00022840"/>
    </source>
</evidence>
<evidence type="ECO:0000256" key="6">
    <source>
        <dbReference type="ARBA" id="ARBA00022741"/>
    </source>
</evidence>
<dbReference type="AlphaFoldDB" id="A0AAX4H8N1"/>
<keyword evidence="4" id="KW-0548">Nucleotidyltransferase</keyword>
<evidence type="ECO:0000256" key="8">
    <source>
        <dbReference type="ARBA" id="ARBA00022842"/>
    </source>
</evidence>
<accession>A0AAX4H8N1</accession>
<evidence type="ECO:0000256" key="4">
    <source>
        <dbReference type="ARBA" id="ARBA00022695"/>
    </source>
</evidence>
<comment type="similarity">
    <text evidence="2">Belongs to the SELO family.</text>
</comment>
<dbReference type="GO" id="GO:0005739">
    <property type="term" value="C:mitochondrion"/>
    <property type="evidence" value="ECO:0007669"/>
    <property type="project" value="TreeGrafter"/>
</dbReference>
<name>A0AAX4H8N1_9ASCO</name>
<comment type="cofactor">
    <cofactor evidence="1">
        <name>Mg(2+)</name>
        <dbReference type="ChEBI" id="CHEBI:18420"/>
    </cofactor>
</comment>
<evidence type="ECO:0000256" key="2">
    <source>
        <dbReference type="ARBA" id="ARBA00009747"/>
    </source>
</evidence>
<keyword evidence="5" id="KW-0479">Metal-binding</keyword>
<dbReference type="InterPro" id="IPR003846">
    <property type="entry name" value="SelO"/>
</dbReference>
<keyword evidence="3" id="KW-0808">Transferase</keyword>
<gene>
    <name evidence="10" type="ORF">PUMCH_002222</name>
</gene>
<evidence type="ECO:0000313" key="11">
    <source>
        <dbReference type="Proteomes" id="UP001338582"/>
    </source>
</evidence>
<evidence type="ECO:0000256" key="5">
    <source>
        <dbReference type="ARBA" id="ARBA00022723"/>
    </source>
</evidence>
<dbReference type="GeneID" id="88173287"/>
<sequence length="623" mass="71390">MPISVPKRFMSTFRKIPKLSSFTASIPADSMINSVELAKENAKDIIRTPRILKDGGFSWSLPEPRKDYEYFSSSQQALKDLGLPENEPESEEYRKIVSGQFYEGNDFEKDGFPFPYAQAYAGWQFGQFAGQLGDGRVHNLFEVPKATAESKRFANRSKYEVQLKGSGKTPFSRFADGKAVLRSSIREYIISEHLNSINIPTTRALSITYLPKTYAVRHAAEKCAIVSRFAELWIRCGSFDLYRWRSDISGAKRLASYVINELFTMENGDRFPYLTELEQIRPSLFVDVEAKFGGLTDFDRMYLETITRTATTGAMWQCYGFLNGVLNTDNTSILGLSMDFGPFSIMDQFDPKYSPNSEDHQLRYSYENTPTALWWNMTRLGEDLAHLIGAGPELIDEPALLSGNFGNDWEERIIKRATNIIEFGGELYKYAFTKKYVETFFARLGLSKLLVDVEDPDIQNDKIIVPMLSMFKEARCDFNKFFITLHHADISSSAFDLNAFADSVLLKDVDEHDNYDRDSLKILVKNWIDTYKSYVDNNGLDRELSAQTNPLFLPRGWILEEVVDFTKDSQGEDLLYLHKLEKMAFNPFDPSKWGDELKPLEKRWMVQGERSDDYTMLKCSCAS</sequence>
<organism evidence="10 11">
    <name type="scientific">Australozyma saopauloensis</name>
    <dbReference type="NCBI Taxonomy" id="291208"/>
    <lineage>
        <taxon>Eukaryota</taxon>
        <taxon>Fungi</taxon>
        <taxon>Dikarya</taxon>
        <taxon>Ascomycota</taxon>
        <taxon>Saccharomycotina</taxon>
        <taxon>Pichiomycetes</taxon>
        <taxon>Metschnikowiaceae</taxon>
        <taxon>Australozyma</taxon>
    </lineage>
</organism>
<evidence type="ECO:0000256" key="9">
    <source>
        <dbReference type="ARBA" id="ARBA00031547"/>
    </source>
</evidence>
<dbReference type="PANTHER" id="PTHR32057:SF14">
    <property type="entry name" value="PROTEIN ADENYLYLTRANSFERASE SELO, MITOCHONDRIAL"/>
    <property type="match status" value="1"/>
</dbReference>
<evidence type="ECO:0000256" key="1">
    <source>
        <dbReference type="ARBA" id="ARBA00001946"/>
    </source>
</evidence>
<dbReference type="EMBL" id="CP138896">
    <property type="protein sequence ID" value="WPK24923.1"/>
    <property type="molecule type" value="Genomic_DNA"/>
</dbReference>
<dbReference type="GO" id="GO:0046872">
    <property type="term" value="F:metal ion binding"/>
    <property type="evidence" value="ECO:0007669"/>
    <property type="project" value="UniProtKB-KW"/>
</dbReference>